<feature type="transmembrane region" description="Helical" evidence="1">
    <location>
        <begin position="109"/>
        <end position="126"/>
    </location>
</feature>
<comment type="caution">
    <text evidence="2">The sequence shown here is derived from an EMBL/GenBank/DDBJ whole genome shotgun (WGS) entry which is preliminary data.</text>
</comment>
<gene>
    <name evidence="2" type="ORF">H480_04947</name>
</gene>
<keyword evidence="1" id="KW-1133">Transmembrane helix</keyword>
<reference evidence="2 3" key="1">
    <citation type="submission" date="2013-02" db="EMBL/GenBank/DDBJ databases">
        <title>Draft genome sequence of Amycolatopsis vancoresmycina strain DSM 44592T.</title>
        <authorList>
            <person name="Kumar S."/>
            <person name="Kaur N."/>
            <person name="Kaur C."/>
            <person name="Raghava G.P.S."/>
            <person name="Mayilraj S."/>
        </authorList>
    </citation>
    <scope>NUCLEOTIDE SEQUENCE [LARGE SCALE GENOMIC DNA]</scope>
    <source>
        <strain evidence="2 3">DSM 44592</strain>
    </source>
</reference>
<evidence type="ECO:0000256" key="1">
    <source>
        <dbReference type="SAM" id="Phobius"/>
    </source>
</evidence>
<accession>R1IAW8</accession>
<organism evidence="2 3">
    <name type="scientific">Amycolatopsis vancoresmycina DSM 44592</name>
    <dbReference type="NCBI Taxonomy" id="1292037"/>
    <lineage>
        <taxon>Bacteria</taxon>
        <taxon>Bacillati</taxon>
        <taxon>Actinomycetota</taxon>
        <taxon>Actinomycetes</taxon>
        <taxon>Pseudonocardiales</taxon>
        <taxon>Pseudonocardiaceae</taxon>
        <taxon>Amycolatopsis</taxon>
    </lineage>
</organism>
<keyword evidence="1" id="KW-0812">Transmembrane</keyword>
<name>R1IAW8_9PSEU</name>
<keyword evidence="1" id="KW-0472">Membrane</keyword>
<protein>
    <submittedName>
        <fullName evidence="2">Uncharacterized protein</fullName>
    </submittedName>
</protein>
<dbReference type="AlphaFoldDB" id="R1IAW8"/>
<dbReference type="eggNOG" id="ENOG50321PN">
    <property type="taxonomic scope" value="Bacteria"/>
</dbReference>
<proteinExistence type="predicted"/>
<evidence type="ECO:0000313" key="2">
    <source>
        <dbReference type="EMBL" id="EOD69676.1"/>
    </source>
</evidence>
<sequence length="306" mass="33569">MNRGKSSDRDRARRPGRWPDLTATAVLLGGRPAVAVTLLAFPPRLTESVYLGKIGVPPAAVKAATTALWRQGTTWVFSVSAFALCATFVLNRVQNVLQISTSPLDPVDYFVLTFTYFGLLAAAYGVRSLSIRSRLLASSVRCARLVRAMCPDPSPDATQLAIESFTHLDLRGSRGRDPLFQLLLRNPRHRHRTTAGVAWALTRDTAHLSGRSVGTATTLGEVLLWFAQSPRDPRRRPIVAAYLAELITDVANHAPIRDADFTPAARYRTRSPRERAVRRLRSLATGALTTGILVALVAAVLRIWVK</sequence>
<evidence type="ECO:0000313" key="3">
    <source>
        <dbReference type="Proteomes" id="UP000014139"/>
    </source>
</evidence>
<feature type="transmembrane region" description="Helical" evidence="1">
    <location>
        <begin position="283"/>
        <end position="305"/>
    </location>
</feature>
<dbReference type="PATRIC" id="fig|1292037.4.peg.969"/>
<keyword evidence="3" id="KW-1185">Reference proteome</keyword>
<dbReference type="RefSeq" id="WP_003060748.1">
    <property type="nucleotide sequence ID" value="NZ_AOUO01000050.1"/>
</dbReference>
<dbReference type="EMBL" id="AOUO01000050">
    <property type="protein sequence ID" value="EOD69676.1"/>
    <property type="molecule type" value="Genomic_DNA"/>
</dbReference>
<dbReference type="Proteomes" id="UP000014139">
    <property type="component" value="Unassembled WGS sequence"/>
</dbReference>
<dbReference type="OrthoDB" id="9981011at2"/>